<dbReference type="EMBL" id="JACASF010000013">
    <property type="protein sequence ID" value="KAF6437142.1"/>
    <property type="molecule type" value="Genomic_DNA"/>
</dbReference>
<feature type="compositionally biased region" description="Polar residues" evidence="2">
    <location>
        <begin position="1"/>
        <end position="17"/>
    </location>
</feature>
<organism evidence="3 4">
    <name type="scientific">Molossus molossus</name>
    <name type="common">Pallas' mastiff bat</name>
    <name type="synonym">Vespertilio molossus</name>
    <dbReference type="NCBI Taxonomy" id="27622"/>
    <lineage>
        <taxon>Eukaryota</taxon>
        <taxon>Metazoa</taxon>
        <taxon>Chordata</taxon>
        <taxon>Craniata</taxon>
        <taxon>Vertebrata</taxon>
        <taxon>Euteleostomi</taxon>
        <taxon>Mammalia</taxon>
        <taxon>Eutheria</taxon>
        <taxon>Laurasiatheria</taxon>
        <taxon>Chiroptera</taxon>
        <taxon>Yangochiroptera</taxon>
        <taxon>Molossidae</taxon>
        <taxon>Molossus</taxon>
    </lineage>
</organism>
<sequence>MATSSSQLLRSTGSPSGETERRVAEEINVSMENDFKTDSSSSTFALQSSSETLFSIQLLDFRTSLLEALEELRIRREAEIQYEEQIGKIIVETQELKWQNETLQNQKETLAKQHKEAMAVFKKQLQLKMCALEEEKGKYQLATEIKEKEIEGLKETLKALQVSKYSLQKKVSEMEQKVQLHLLAKEDHQKQLNEIEKYYATVTGQFGLVKANHEKLEQNVQEAIQLNKRLSTLNKRQESEICSLKKELKKATSDLIKSKVTWQHKMGEENINLTIKEQKFQELQERLNMELDLNKKINEEITHIQEEKQDIIISFQHMQQLLQQQTQANTELEAELRLQRENNQTLERDNELQRGKVKENEVKFLNLQNEHEKALRTWKKHVEELNGEINEIKNELSSLKETHIKLQEHYNELCDQKFEEDRKFQNLPEVNTENSEMSMEISQNIEKYNSGQEIREENTVSFYLDTEYQEKEEKKEDPLTEEIIIEDLQHIEKISKNEIDTTVPQDENQSKISLSKTLCTEKKLISQGQTLNITDFRKAVTTKIKDKVGLEKDNGCTEFKSPNNSFLVADISIETENIHTERTEGFNVHCSDLHLEVESNRTSFNSVLNEMANSTNHKKGVSEQQFRLLPGTQENITKKEITNSDQTKTDLDSSLDVKKNPVQCQKYSLRESSNDSLDDKQCETEQIQLLNKKNECSTLPFKQTSEKPERTIPCDVAINHPGSSAVFSDNLKVFLKNSDKNVNIIPVLAKPNSSPGKRAACKNLNDTQNSPFKNCLGYLENNVNISHLQVNNESVHASQAKDLKTAVHMKTSTEVQFSNKESHVDENQLTEATKNDLFLFVDVNERQHTLLNNTEKTESLKDIVLGKIYSEGQLEESCSFHIKPSGDLVNISGKSAFDLSTSDKKTEKTAVYVNFLDPSPRSKVNQTESQTASTSTSGIPLLLHERPIGPSENKKIVSMTLCKNVGVDDVRKSIGPDTTSINRVADTLNNSTIHPDPKGEPSEERNAIAKAFYDSSFPTEHVKIKPLKSNLQSHVQALKIKDTTDLTESSTGEGDWQSLITNQIKEIEKFLTLENDNQSKKRKAEEMLEKTD</sequence>
<proteinExistence type="predicted"/>
<feature type="coiled-coil region" evidence="1">
    <location>
        <begin position="213"/>
        <end position="240"/>
    </location>
</feature>
<evidence type="ECO:0000256" key="2">
    <source>
        <dbReference type="SAM" id="MobiDB-lite"/>
    </source>
</evidence>
<feature type="region of interest" description="Disordered" evidence="2">
    <location>
        <begin position="918"/>
        <end position="937"/>
    </location>
</feature>
<dbReference type="InterPro" id="IPR031650">
    <property type="entry name" value="CCDC73"/>
</dbReference>
<keyword evidence="1" id="KW-0175">Coiled coil</keyword>
<feature type="compositionally biased region" description="Low complexity" evidence="2">
    <location>
        <begin position="926"/>
        <end position="937"/>
    </location>
</feature>
<evidence type="ECO:0000256" key="1">
    <source>
        <dbReference type="SAM" id="Coils"/>
    </source>
</evidence>
<accession>A0A7J8EPZ8</accession>
<feature type="coiled-coil region" evidence="1">
    <location>
        <begin position="93"/>
        <end position="177"/>
    </location>
</feature>
<reference evidence="3 4" key="1">
    <citation type="journal article" date="2020" name="Nature">
        <title>Six reference-quality genomes reveal evolution of bat adaptations.</title>
        <authorList>
            <person name="Jebb D."/>
            <person name="Huang Z."/>
            <person name="Pippel M."/>
            <person name="Hughes G.M."/>
            <person name="Lavrichenko K."/>
            <person name="Devanna P."/>
            <person name="Winkler S."/>
            <person name="Jermiin L.S."/>
            <person name="Skirmuntt E.C."/>
            <person name="Katzourakis A."/>
            <person name="Burkitt-Gray L."/>
            <person name="Ray D.A."/>
            <person name="Sullivan K.A.M."/>
            <person name="Roscito J.G."/>
            <person name="Kirilenko B.M."/>
            <person name="Davalos L.M."/>
            <person name="Corthals A.P."/>
            <person name="Power M.L."/>
            <person name="Jones G."/>
            <person name="Ransome R.D."/>
            <person name="Dechmann D.K.N."/>
            <person name="Locatelli A.G."/>
            <person name="Puechmaille S.J."/>
            <person name="Fedrigo O."/>
            <person name="Jarvis E.D."/>
            <person name="Hiller M."/>
            <person name="Vernes S.C."/>
            <person name="Myers E.W."/>
            <person name="Teeling E.C."/>
        </authorList>
    </citation>
    <scope>NUCLEOTIDE SEQUENCE [LARGE SCALE GENOMIC DNA]</scope>
    <source>
        <strain evidence="3">MMolMol1</strain>
        <tissue evidence="3">Muscle</tissue>
    </source>
</reference>
<name>A0A7J8EPZ8_MOLMO</name>
<feature type="coiled-coil region" evidence="1">
    <location>
        <begin position="280"/>
        <end position="409"/>
    </location>
</feature>
<dbReference type="Proteomes" id="UP000550707">
    <property type="component" value="Unassembled WGS sequence"/>
</dbReference>
<keyword evidence="4" id="KW-1185">Reference proteome</keyword>
<dbReference type="Pfam" id="PF15818">
    <property type="entry name" value="CCDC73"/>
    <property type="match status" value="1"/>
</dbReference>
<dbReference type="InParanoid" id="A0A7J8EPZ8"/>
<dbReference type="PANTHER" id="PTHR28660">
    <property type="entry name" value="COILED-COIL DOMAIN-CONTAINING PROTEIN 73"/>
    <property type="match status" value="1"/>
</dbReference>
<evidence type="ECO:0000313" key="3">
    <source>
        <dbReference type="EMBL" id="KAF6437142.1"/>
    </source>
</evidence>
<protein>
    <submittedName>
        <fullName evidence="3">Coiled-coil domain containing 73</fullName>
    </submittedName>
</protein>
<dbReference type="AlphaFoldDB" id="A0A7J8EPZ8"/>
<evidence type="ECO:0000313" key="4">
    <source>
        <dbReference type="Proteomes" id="UP000550707"/>
    </source>
</evidence>
<dbReference type="PANTHER" id="PTHR28660:SF1">
    <property type="entry name" value="COILED-COIL DOMAIN-CONTAINING PROTEIN 73"/>
    <property type="match status" value="1"/>
</dbReference>
<comment type="caution">
    <text evidence="3">The sequence shown here is derived from an EMBL/GenBank/DDBJ whole genome shotgun (WGS) entry which is preliminary data.</text>
</comment>
<gene>
    <name evidence="3" type="ORF">HJG59_002304</name>
</gene>
<feature type="region of interest" description="Disordered" evidence="2">
    <location>
        <begin position="1"/>
        <end position="21"/>
    </location>
</feature>